<protein>
    <recommendedName>
        <fullName evidence="5">DUF4237 domain-containing protein</fullName>
    </recommendedName>
</protein>
<accession>A0A7M3SUI2</accession>
<organism evidence="3 4">
    <name type="scientific">Gordonia crocea</name>
    <dbReference type="NCBI Taxonomy" id="589162"/>
    <lineage>
        <taxon>Bacteria</taxon>
        <taxon>Bacillati</taxon>
        <taxon>Actinomycetota</taxon>
        <taxon>Actinomycetes</taxon>
        <taxon>Mycobacteriales</taxon>
        <taxon>Gordoniaceae</taxon>
        <taxon>Gordonia</taxon>
    </lineage>
</organism>
<evidence type="ECO:0000313" key="4">
    <source>
        <dbReference type="Proteomes" id="UP000444980"/>
    </source>
</evidence>
<dbReference type="InterPro" id="IPR025331">
    <property type="entry name" value="TNT"/>
</dbReference>
<evidence type="ECO:0000259" key="2">
    <source>
        <dbReference type="Pfam" id="PF25547"/>
    </source>
</evidence>
<evidence type="ECO:0008006" key="5">
    <source>
        <dbReference type="Google" id="ProtNLM"/>
    </source>
</evidence>
<reference evidence="4" key="1">
    <citation type="submission" date="2019-06" db="EMBL/GenBank/DDBJ databases">
        <title>Gordonia isolated from sludge of a wastewater treatment plant.</title>
        <authorList>
            <person name="Tamura T."/>
            <person name="Aoyama K."/>
            <person name="Kang Y."/>
            <person name="Saito S."/>
            <person name="Akiyama N."/>
            <person name="Yazawa K."/>
            <person name="Gonoi T."/>
            <person name="Mikami Y."/>
        </authorList>
    </citation>
    <scope>NUCLEOTIDE SEQUENCE [LARGE SCALE GENOMIC DNA]</scope>
    <source>
        <strain evidence="4">NBRC 107697</strain>
    </source>
</reference>
<feature type="domain" description="TNT" evidence="1">
    <location>
        <begin position="423"/>
        <end position="517"/>
    </location>
</feature>
<sequence>MAVSPPVAVRPTQFTTAANAFEQLQGDIRRALDRLVLTLGSSDTMAGQDAAGRSFSSAYDKTVNGDDSLLAGIALMGNACGRMAELLDASAVNHANANQHYALCTPTNPSGEAKNLESIPVVNLGSTFGGPGEPSNWEKLKEFIQGEVFPDGDPGKLQAAGDAWTAAATSLRQHHGDVATAIAHIANEQSVEVTPAQDQAAFIQTHLSGIAGSCDSAAKMCNDFGSHVKETRDNIADEVKQLMCELVGGAVIGALLTLVTAGLSNVLSTAAGIARATRVGAKIARMIKALTRVTGGLMQRASYILDPVGAAAGDLGALMGSRATVFGMNLSKGAVRANSLANALKRLPDWAHGELQRAVDPALLRSELEAQGVPKHIIDEAIASNPYRNMTPEQIVDKYWKDGSWKWPENNGFKDGQYTTSDTLPPDLKLDRIGSENGSFLATEGTPYSQRALAPGTANEYHTYQTGPNPLPDGWKVQHGEVAGAFGQNGGGTQWVVVNEAGEHVPVAELLRRGILK</sequence>
<dbReference type="Proteomes" id="UP000444980">
    <property type="component" value="Unassembled WGS sequence"/>
</dbReference>
<dbReference type="Pfam" id="PF25547">
    <property type="entry name" value="WXG100_2"/>
    <property type="match status" value="1"/>
</dbReference>
<dbReference type="GO" id="GO:0050135">
    <property type="term" value="F:NADP+ nucleosidase activity"/>
    <property type="evidence" value="ECO:0007669"/>
    <property type="project" value="InterPro"/>
</dbReference>
<feature type="domain" description="Outer membrane channel protein CpnT-like N-terminal" evidence="2">
    <location>
        <begin position="137"/>
        <end position="253"/>
    </location>
</feature>
<proteinExistence type="predicted"/>
<evidence type="ECO:0000313" key="3">
    <source>
        <dbReference type="EMBL" id="GED96306.1"/>
    </source>
</evidence>
<keyword evidence="4" id="KW-1185">Reference proteome</keyword>
<evidence type="ECO:0000259" key="1">
    <source>
        <dbReference type="Pfam" id="PF14021"/>
    </source>
</evidence>
<dbReference type="AlphaFoldDB" id="A0A7M3SUI2"/>
<dbReference type="PANTHER" id="PTHR42059">
    <property type="entry name" value="TNT DOMAIN-CONTAINING PROTEIN"/>
    <property type="match status" value="1"/>
</dbReference>
<name>A0A7M3SUI2_9ACTN</name>
<comment type="caution">
    <text evidence="3">The sequence shown here is derived from an EMBL/GenBank/DDBJ whole genome shotgun (WGS) entry which is preliminary data.</text>
</comment>
<dbReference type="PANTHER" id="PTHR42059:SF1">
    <property type="entry name" value="TNT DOMAIN-CONTAINING PROTEIN"/>
    <property type="match status" value="1"/>
</dbReference>
<dbReference type="Pfam" id="PF14021">
    <property type="entry name" value="TNT"/>
    <property type="match status" value="1"/>
</dbReference>
<dbReference type="OrthoDB" id="4504727at2"/>
<dbReference type="EMBL" id="BJOU01000001">
    <property type="protein sequence ID" value="GED96306.1"/>
    <property type="molecule type" value="Genomic_DNA"/>
</dbReference>
<gene>
    <name evidence="3" type="ORF">nbrc107697_03450</name>
</gene>
<dbReference type="InterPro" id="IPR053024">
    <property type="entry name" value="Fungal_surface_NADase"/>
</dbReference>
<dbReference type="InterPro" id="IPR057746">
    <property type="entry name" value="CpnT-like_N"/>
</dbReference>